<comment type="function">
    <text evidence="7">The light-harvesting complex (LHC) functions as a light receptor, it captures and delivers excitation energy to photosystems with which it is closely associated.</text>
</comment>
<keyword evidence="7" id="KW-0603">Photosystem I</keyword>
<dbReference type="GO" id="GO:0009765">
    <property type="term" value="P:photosynthesis, light harvesting"/>
    <property type="evidence" value="ECO:0007669"/>
    <property type="project" value="InterPro"/>
</dbReference>
<evidence type="ECO:0000256" key="2">
    <source>
        <dbReference type="ARBA" id="ARBA00022528"/>
    </source>
</evidence>
<feature type="binding site" evidence="6">
    <location>
        <position position="322"/>
    </location>
    <ligand>
        <name>chlorophyll a</name>
        <dbReference type="ChEBI" id="CHEBI:58416"/>
        <label>1</label>
    </ligand>
</feature>
<dbReference type="GeneID" id="25742128"/>
<keyword evidence="7" id="KW-0604">Photosystem II</keyword>
<feature type="coiled-coil region" evidence="8">
    <location>
        <begin position="99"/>
        <end position="126"/>
    </location>
</feature>
<keyword evidence="11" id="KW-1185">Reference proteome</keyword>
<feature type="binding site" description="axial binding residue" evidence="6">
    <location>
        <position position="272"/>
    </location>
    <ligand>
        <name>chlorophyll b</name>
        <dbReference type="ChEBI" id="CHEBI:61721"/>
        <label>1</label>
    </ligand>
    <ligandPart>
        <name>Mg</name>
        <dbReference type="ChEBI" id="CHEBI:25107"/>
    </ligandPart>
</feature>
<dbReference type="Gene3D" id="1.10.3460.10">
    <property type="entry name" value="Chlorophyll a/b binding protein domain"/>
    <property type="match status" value="1"/>
</dbReference>
<accession>A0A0D2JH73</accession>
<keyword evidence="5 7" id="KW-0157">Chromophore</keyword>
<feature type="binding site" evidence="6">
    <location>
        <position position="337"/>
    </location>
    <ligand>
        <name>chlorophyll a</name>
        <dbReference type="ChEBI" id="CHEBI:58416"/>
        <label>1</label>
    </ligand>
</feature>
<feature type="binding site" evidence="6">
    <location>
        <position position="178"/>
    </location>
    <ligand>
        <name>chlorophyll a</name>
        <dbReference type="ChEBI" id="CHEBI:58416"/>
        <label>1</label>
    </ligand>
</feature>
<feature type="binding site" evidence="6">
    <location>
        <position position="305"/>
    </location>
    <ligand>
        <name>chlorophyll a</name>
        <dbReference type="ChEBI" id="CHEBI:58416"/>
        <label>1</label>
    </ligand>
</feature>
<evidence type="ECO:0000313" key="11">
    <source>
        <dbReference type="Proteomes" id="UP000054498"/>
    </source>
</evidence>
<keyword evidence="4 7" id="KW-0934">Plastid</keyword>
<feature type="binding site" description="axial binding residue" evidence="6">
    <location>
        <position position="255"/>
    </location>
    <ligand>
        <name>chlorophyll b</name>
        <dbReference type="ChEBI" id="CHEBI:61721"/>
        <label>1</label>
    </ligand>
    <ligandPart>
        <name>Mg</name>
        <dbReference type="ChEBI" id="CHEBI:25107"/>
    </ligandPart>
</feature>
<evidence type="ECO:0000256" key="6">
    <source>
        <dbReference type="PIRSR" id="PIRSR601344-1"/>
    </source>
</evidence>
<dbReference type="FunFam" id="1.10.3460.10:FF:000009">
    <property type="entry name" value="Chlorophyll a-b binding protein, chloroplastic"/>
    <property type="match status" value="1"/>
</dbReference>
<dbReference type="RefSeq" id="XP_013897727.1">
    <property type="nucleotide sequence ID" value="XM_014042273.1"/>
</dbReference>
<feature type="binding site" evidence="6">
    <location>
        <position position="181"/>
    </location>
    <ligand>
        <name>chlorophyll a</name>
        <dbReference type="ChEBI" id="CHEBI:58416"/>
        <label>1</label>
    </ligand>
</feature>
<protein>
    <recommendedName>
        <fullName evidence="7">Chlorophyll a-b binding protein, chloroplastic</fullName>
    </recommendedName>
</protein>
<organism evidence="10 11">
    <name type="scientific">Monoraphidium neglectum</name>
    <dbReference type="NCBI Taxonomy" id="145388"/>
    <lineage>
        <taxon>Eukaryota</taxon>
        <taxon>Viridiplantae</taxon>
        <taxon>Chlorophyta</taxon>
        <taxon>core chlorophytes</taxon>
        <taxon>Chlorophyceae</taxon>
        <taxon>CS clade</taxon>
        <taxon>Sphaeropleales</taxon>
        <taxon>Selenastraceae</taxon>
        <taxon>Monoraphidium</taxon>
    </lineage>
</organism>
<feature type="binding site" evidence="6">
    <location>
        <position position="165"/>
    </location>
    <ligand>
        <name>chlorophyll a</name>
        <dbReference type="ChEBI" id="CHEBI:58416"/>
        <label>1</label>
    </ligand>
</feature>
<keyword evidence="8" id="KW-0175">Coiled coil</keyword>
<reference evidence="10 11" key="1">
    <citation type="journal article" date="2013" name="BMC Genomics">
        <title>Reconstruction of the lipid metabolism for the microalga Monoraphidium neglectum from its genome sequence reveals characteristics suitable for biofuel production.</title>
        <authorList>
            <person name="Bogen C."/>
            <person name="Al-Dilaimi A."/>
            <person name="Albersmeier A."/>
            <person name="Wichmann J."/>
            <person name="Grundmann M."/>
            <person name="Rupp O."/>
            <person name="Lauersen K.J."/>
            <person name="Blifernez-Klassen O."/>
            <person name="Kalinowski J."/>
            <person name="Goesmann A."/>
            <person name="Mussgnug J.H."/>
            <person name="Kruse O."/>
        </authorList>
    </citation>
    <scope>NUCLEOTIDE SEQUENCE [LARGE SCALE GENOMIC DNA]</scope>
    <source>
        <strain evidence="10 11">SAG 48.87</strain>
    </source>
</reference>
<feature type="binding site" evidence="6">
    <location>
        <position position="304"/>
    </location>
    <ligand>
        <name>chlorophyll a</name>
        <dbReference type="ChEBI" id="CHEBI:58416"/>
        <label>1</label>
    </ligand>
</feature>
<evidence type="ECO:0000256" key="7">
    <source>
        <dbReference type="RuleBase" id="RU363080"/>
    </source>
</evidence>
<proteinExistence type="inferred from homology"/>
<dbReference type="GO" id="GO:0009535">
    <property type="term" value="C:chloroplast thylakoid membrane"/>
    <property type="evidence" value="ECO:0007669"/>
    <property type="project" value="UniProtKB-SubCell"/>
</dbReference>
<dbReference type="SUPFAM" id="SSF103511">
    <property type="entry name" value="Chlorophyll a-b binding protein"/>
    <property type="match status" value="1"/>
</dbReference>
<evidence type="ECO:0000256" key="5">
    <source>
        <dbReference type="ARBA" id="ARBA00022991"/>
    </source>
</evidence>
<keyword evidence="7" id="KW-0793">Thylakoid</keyword>
<dbReference type="InterPro" id="IPR001344">
    <property type="entry name" value="Chloro_AB-bd_pln"/>
</dbReference>
<feature type="binding site" description="axial binding residue" evidence="6">
    <location>
        <position position="183"/>
    </location>
    <ligand>
        <name>chlorophyll b</name>
        <dbReference type="ChEBI" id="CHEBI:61721"/>
        <label>1</label>
    </ligand>
    <ligandPart>
        <name>Mg</name>
        <dbReference type="ChEBI" id="CHEBI:25107"/>
    </ligandPart>
</feature>
<dbReference type="KEGG" id="mng:MNEG_9253"/>
<dbReference type="STRING" id="145388.A0A0D2JH73"/>
<dbReference type="PANTHER" id="PTHR21649">
    <property type="entry name" value="CHLOROPHYLL A/B BINDING PROTEIN"/>
    <property type="match status" value="1"/>
</dbReference>
<dbReference type="GO" id="GO:0016168">
    <property type="term" value="F:chlorophyll binding"/>
    <property type="evidence" value="ECO:0007669"/>
    <property type="project" value="UniProtKB-KW"/>
</dbReference>
<gene>
    <name evidence="10" type="ORF">MNEG_9253</name>
</gene>
<comment type="subcellular location">
    <subcellularLocation>
        <location evidence="7">Plastid</location>
        <location evidence="7">Chloroplast thylakoid membrane</location>
    </subcellularLocation>
</comment>
<evidence type="ECO:0000256" key="8">
    <source>
        <dbReference type="SAM" id="Coils"/>
    </source>
</evidence>
<dbReference type="AlphaFoldDB" id="A0A0D2JH73"/>
<feature type="binding site" evidence="6">
    <location>
        <position position="308"/>
    </location>
    <ligand>
        <name>chlorophyll a</name>
        <dbReference type="ChEBI" id="CHEBI:58416"/>
        <label>1</label>
    </ligand>
</feature>
<keyword evidence="3 7" id="KW-0602">Photosynthesis</keyword>
<feature type="region of interest" description="Disordered" evidence="9">
    <location>
        <begin position="1"/>
        <end position="35"/>
    </location>
</feature>
<dbReference type="InterPro" id="IPR022796">
    <property type="entry name" value="Chloroa_b-bind"/>
</dbReference>
<dbReference type="GO" id="GO:0009523">
    <property type="term" value="C:photosystem II"/>
    <property type="evidence" value="ECO:0007669"/>
    <property type="project" value="UniProtKB-KW"/>
</dbReference>
<evidence type="ECO:0000256" key="9">
    <source>
        <dbReference type="SAM" id="MobiDB-lite"/>
    </source>
</evidence>
<dbReference type="Pfam" id="PF00504">
    <property type="entry name" value="Chloroa_b-bind"/>
    <property type="match status" value="1"/>
</dbReference>
<keyword evidence="1 6" id="KW-0148">Chlorophyll</keyword>
<sequence>MRPPGERAPVTTTESSKPEELKRSSGSSGGGGSGDAATSAAQLVAEIVASPIFYLVAGLVAIKLVASTGEQSLSIFLFAAAPITLLTLLSKSSLGQQVQASLNEKLPQLEAEAEAIRQQHAAEARRQSSWFGAGRPQLPAALGGRQPHLTGAVAGDYGFDPLGLSREPEAFGRSFEAELLHARWAMLGAVGALVPEALSMAGVELGEPVWWKVGASKLNSDQTLNWGGIEGFRIAGKQGIGIIAACQAVLMGGPEYARYVGIKSLEPVGVFLPGCPDINYPGGAPFDPLGFSKDAPGYVDQQVKEIKNGRIAMVAFLGYFAQAAATRQGPLQNLIDHLRDPVHNNIVTTLLGK</sequence>
<keyword evidence="2 7" id="KW-0150">Chloroplast</keyword>
<evidence type="ECO:0000256" key="1">
    <source>
        <dbReference type="ARBA" id="ARBA00022494"/>
    </source>
</evidence>
<feature type="binding site" description="axial binding residue" evidence="6">
    <location>
        <position position="247"/>
    </location>
    <ligand>
        <name>chlorophyll b</name>
        <dbReference type="ChEBI" id="CHEBI:61721"/>
        <label>1</label>
    </ligand>
    <ligandPart>
        <name>Mg</name>
        <dbReference type="ChEBI" id="CHEBI:25107"/>
    </ligandPart>
</feature>
<dbReference type="Proteomes" id="UP000054498">
    <property type="component" value="Unassembled WGS sequence"/>
</dbReference>
<evidence type="ECO:0000313" key="10">
    <source>
        <dbReference type="EMBL" id="KIY98707.1"/>
    </source>
</evidence>
<dbReference type="EMBL" id="KK102091">
    <property type="protein sequence ID" value="KIY98707.1"/>
    <property type="molecule type" value="Genomic_DNA"/>
</dbReference>
<evidence type="ECO:0000256" key="3">
    <source>
        <dbReference type="ARBA" id="ARBA00022531"/>
    </source>
</evidence>
<name>A0A0D2JH73_9CHLO</name>
<dbReference type="OrthoDB" id="423598at2759"/>
<feature type="binding site" evidence="6">
    <location>
        <position position="310"/>
    </location>
    <ligand>
        <name>chlorophyll a</name>
        <dbReference type="ChEBI" id="CHEBI:58416"/>
        <label>1</label>
    </ligand>
</feature>
<dbReference type="GO" id="GO:0009522">
    <property type="term" value="C:photosystem I"/>
    <property type="evidence" value="ECO:0007669"/>
    <property type="project" value="UniProtKB-KW"/>
</dbReference>
<evidence type="ECO:0000256" key="4">
    <source>
        <dbReference type="ARBA" id="ARBA00022640"/>
    </source>
</evidence>
<comment type="similarity">
    <text evidence="7">Belongs to the light-harvesting chlorophyll a/b-binding (LHC) protein family.</text>
</comment>